<feature type="region of interest" description="Disordered" evidence="1">
    <location>
        <begin position="1011"/>
        <end position="1256"/>
    </location>
</feature>
<evidence type="ECO:0008006" key="6">
    <source>
        <dbReference type="Google" id="ProtNLM"/>
    </source>
</evidence>
<feature type="compositionally biased region" description="Basic and acidic residues" evidence="1">
    <location>
        <begin position="637"/>
        <end position="652"/>
    </location>
</feature>
<feature type="compositionally biased region" description="Low complexity" evidence="1">
    <location>
        <begin position="1215"/>
        <end position="1240"/>
    </location>
</feature>
<organism evidence="4 5">
    <name type="scientific">Cryptococcus floricola</name>
    <dbReference type="NCBI Taxonomy" id="2591691"/>
    <lineage>
        <taxon>Eukaryota</taxon>
        <taxon>Fungi</taxon>
        <taxon>Dikarya</taxon>
        <taxon>Basidiomycota</taxon>
        <taxon>Agaricomycotina</taxon>
        <taxon>Tremellomycetes</taxon>
        <taxon>Tremellales</taxon>
        <taxon>Cryptococcaceae</taxon>
        <taxon>Cryptococcus</taxon>
    </lineage>
</organism>
<dbReference type="Proteomes" id="UP000322245">
    <property type="component" value="Unassembled WGS sequence"/>
</dbReference>
<dbReference type="PANTHER" id="PTHR23244">
    <property type="entry name" value="KELCH REPEAT DOMAIN"/>
    <property type="match status" value="1"/>
</dbReference>
<feature type="region of interest" description="Disordered" evidence="1">
    <location>
        <begin position="493"/>
        <end position="526"/>
    </location>
</feature>
<reference evidence="4 5" key="1">
    <citation type="submission" date="2017-05" db="EMBL/GenBank/DDBJ databases">
        <title>The Genome Sequence of Tsuchiyaea wingfieldii DSM 27421.</title>
        <authorList>
            <person name="Cuomo C."/>
            <person name="Passer A."/>
            <person name="Billmyre B."/>
            <person name="Heitman J."/>
        </authorList>
    </citation>
    <scope>NUCLEOTIDE SEQUENCE [LARGE SCALE GENOMIC DNA]</scope>
    <source>
        <strain evidence="4 5">DSM 27421</strain>
    </source>
</reference>
<feature type="region of interest" description="Disordered" evidence="1">
    <location>
        <begin position="364"/>
        <end position="453"/>
    </location>
</feature>
<name>A0A5D3B7X1_9TREE</name>
<feature type="compositionally biased region" description="Polar residues" evidence="1">
    <location>
        <begin position="1016"/>
        <end position="1027"/>
    </location>
</feature>
<feature type="region of interest" description="Disordered" evidence="1">
    <location>
        <begin position="741"/>
        <end position="768"/>
    </location>
</feature>
<feature type="compositionally biased region" description="Polar residues" evidence="1">
    <location>
        <begin position="84"/>
        <end position="100"/>
    </location>
</feature>
<feature type="region of interest" description="Disordered" evidence="1">
    <location>
        <begin position="79"/>
        <end position="100"/>
    </location>
</feature>
<sequence length="1293" mass="136211">MTHKTLLICALLYTATAQAYEQRSDITSRWGQAAAYISSPPTLILQGGKTDSSFSYSSAPNTASTLLLPLSSSFNAASPPWTELDSSSGPTASWHTLSPVSESGDTWQLLSFGGDGSGNQASTTANDSTWLMTLDTSSSSASYAHQTTGWASQPMNRVYHSAASSSDGKVYITGGLKDDGSGVTFSDVYEFDPSTASFSTFPSLPEQVYHHASVLLSNGTLLVFGGAYTSQATSNADVRSFNSIYRLDVSSDSPAWDEITLSSDSLPTGRRGATAALSGDGKKVVLIGGASAGLGDVYGDVWVLDVDTLVWEQTSSVDGGAGSRYDHSAVAVGYSTSGPSDSTLYIFSTSTFSWVADFSALSSSSSGSDSSSSSQQSESGGSTTNNNISSSIGQPNSPGSASTGAPASTGTSGSANSDDGSVSTPGSESSGSPTLNNPVPTSTGSTAPSDAGANSHPLTTPILAGVIVGSVGLFALVLGLCFWVIRRRSQRRRYGNEPVWPASGPRGRIPSGATSGYGGEKRGPGLMDEMREKNLPNAPASGAASAQGGWGAALGAVNAQVSSISSRIRAARWAEPYTELHDDSPGHEDPVAAAPGPSRKRTRREAQGIRLIGPRPQRGKSLYYAPNSPNKPARASVIRDERIDMLSDEDTRQYNNVRPASYSDSDSEGDLGVWRRSGESERGSGTDLSGPILVPFKGGPVPTPKESEAGSVNSAQRYQLPNFGPTEPLDLFSWLSTKNSRHTGTNVSARSGRSGVTDSSRQHSDLEEGIVVDGVQRGVRDEASIVSLSPVDPAEPTPLRRNESFLRRMADAGASVFRRNSQASDRSRAGSQVGIRDPAPQPTLWPIESRDQSSAPSAPTDPSPTSSSPESAHPPTSWPTKAVRPAHHTGPSMSSINSARSMRDMVLVQREGTDEGSESVGVVEEAPEAYEDDRLMDYEEGDDTMRVVESDDEEASESDITSSVEDQWAEARTSGYQTAVEDEGDLMADFDFGPNSLDLSLNDVPIAPVKSDHRLSSVSIPSSLPTVSESGEPASPERSPSPETTVPEAPIPAPPVVVAAPIAPKPRTVPKIEPKKFEHPPAPTAPLRHVPLPKKTSFSDTPKAKPSASGDNKGRRPVRDVVNSINKRGAKTPTSLIAPRVMYSHAPERVSSIRSSDTGSSEEIQRTATPPRPVSVGESSQKSARRISFAEPAHKTATPPRPLSYSYSDPFADGSPSASFPARPSSITPSRMSSPSRPTSLLGSPPSKRNSSGMGLLGLKEKTTIWEVMKKEEKLKIVNPDGRRRTVSGRELP</sequence>
<evidence type="ECO:0000256" key="3">
    <source>
        <dbReference type="SAM" id="SignalP"/>
    </source>
</evidence>
<gene>
    <name evidence="4" type="ORF">B9479_000642</name>
</gene>
<proteinExistence type="predicted"/>
<dbReference type="SUPFAM" id="SSF117281">
    <property type="entry name" value="Kelch motif"/>
    <property type="match status" value="1"/>
</dbReference>
<feature type="region of interest" description="Disordered" evidence="1">
    <location>
        <begin position="816"/>
        <end position="932"/>
    </location>
</feature>
<feature type="compositionally biased region" description="Low complexity" evidence="1">
    <location>
        <begin position="1028"/>
        <end position="1048"/>
    </location>
</feature>
<protein>
    <recommendedName>
        <fullName evidence="6">Galactose oxidase</fullName>
    </recommendedName>
</protein>
<evidence type="ECO:0000313" key="4">
    <source>
        <dbReference type="EMBL" id="TYJ58436.1"/>
    </source>
</evidence>
<keyword evidence="2" id="KW-0472">Membrane</keyword>
<feature type="compositionally biased region" description="Polar residues" evidence="1">
    <location>
        <begin position="653"/>
        <end position="664"/>
    </location>
</feature>
<feature type="compositionally biased region" description="Polar residues" evidence="1">
    <location>
        <begin position="891"/>
        <end position="900"/>
    </location>
</feature>
<evidence type="ECO:0000313" key="5">
    <source>
        <dbReference type="Proteomes" id="UP000322245"/>
    </source>
</evidence>
<feature type="region of interest" description="Disordered" evidence="1">
    <location>
        <begin position="579"/>
        <end position="693"/>
    </location>
</feature>
<comment type="caution">
    <text evidence="4">The sequence shown here is derived from an EMBL/GenBank/DDBJ whole genome shotgun (WGS) entry which is preliminary data.</text>
</comment>
<evidence type="ECO:0000256" key="1">
    <source>
        <dbReference type="SAM" id="MobiDB-lite"/>
    </source>
</evidence>
<feature type="compositionally biased region" description="Basic and acidic residues" evidence="1">
    <location>
        <begin position="579"/>
        <end position="590"/>
    </location>
</feature>
<feature type="compositionally biased region" description="Low complexity" evidence="1">
    <location>
        <begin position="853"/>
        <end position="875"/>
    </location>
</feature>
<feature type="signal peptide" evidence="3">
    <location>
        <begin position="1"/>
        <end position="19"/>
    </location>
</feature>
<feature type="compositionally biased region" description="Basic and acidic residues" evidence="1">
    <location>
        <begin position="1070"/>
        <end position="1079"/>
    </location>
</feature>
<feature type="region of interest" description="Disordered" evidence="1">
    <location>
        <begin position="948"/>
        <end position="976"/>
    </location>
</feature>
<dbReference type="EMBL" id="NIDF01000004">
    <property type="protein sequence ID" value="TYJ58436.1"/>
    <property type="molecule type" value="Genomic_DNA"/>
</dbReference>
<feature type="compositionally biased region" description="Polar residues" evidence="1">
    <location>
        <begin position="1152"/>
        <end position="1168"/>
    </location>
</feature>
<keyword evidence="3" id="KW-0732">Signal</keyword>
<feature type="compositionally biased region" description="Low complexity" evidence="1">
    <location>
        <begin position="364"/>
        <end position="434"/>
    </location>
</feature>
<feature type="chain" id="PRO_5023017662" description="Galactose oxidase" evidence="3">
    <location>
        <begin position="20"/>
        <end position="1293"/>
    </location>
</feature>
<dbReference type="Gene3D" id="2.120.10.80">
    <property type="entry name" value="Kelch-type beta propeller"/>
    <property type="match status" value="2"/>
</dbReference>
<evidence type="ECO:0000256" key="2">
    <source>
        <dbReference type="SAM" id="Phobius"/>
    </source>
</evidence>
<accession>A0A5D3B7X1</accession>
<feature type="compositionally biased region" description="Polar residues" evidence="1">
    <location>
        <begin position="741"/>
        <end position="759"/>
    </location>
</feature>
<keyword evidence="5" id="KW-1185">Reference proteome</keyword>
<feature type="transmembrane region" description="Helical" evidence="2">
    <location>
        <begin position="462"/>
        <end position="485"/>
    </location>
</feature>
<feature type="compositionally biased region" description="Polar residues" evidence="1">
    <location>
        <begin position="435"/>
        <end position="448"/>
    </location>
</feature>
<dbReference type="Pfam" id="PF24681">
    <property type="entry name" value="Kelch_KLHDC2_KLHL20_DRC7"/>
    <property type="match status" value="1"/>
</dbReference>
<keyword evidence="2" id="KW-0812">Transmembrane</keyword>
<keyword evidence="2" id="KW-1133">Transmembrane helix</keyword>
<dbReference type="InterPro" id="IPR015915">
    <property type="entry name" value="Kelch-typ_b-propeller"/>
</dbReference>